<comment type="caution">
    <text evidence="24">The sequence shown here is derived from an EMBL/GenBank/DDBJ whole genome shotgun (WGS) entry which is preliminary data.</text>
</comment>
<feature type="region of interest" description="Disordered" evidence="21">
    <location>
        <begin position="183"/>
        <end position="211"/>
    </location>
</feature>
<keyword evidence="9 20" id="KW-0378">Hydrolase</keyword>
<evidence type="ECO:0000256" key="7">
    <source>
        <dbReference type="ARBA" id="ARBA00022722"/>
    </source>
</evidence>
<keyword evidence="13 19" id="KW-0464">Manganese</keyword>
<dbReference type="InterPro" id="IPR006309">
    <property type="entry name" value="DnaQ_proteo"/>
</dbReference>
<sequence>MSEDIREIAFDTETTGLHHLEGDRVIELGAVEMINHIPTGRTFQTFINPKRSVSEDTIRITGITDDHLKDAPFFEDPAVVDAFLEFVGDAILVAHNAGFDRNFLNMELEKCGRAPIPEDRWIDTAMMARKKYPGAPANLDALCRRFDISLESRTFHGALLDSQLLAAVYLELLGGRAHSFSFESEEESNRSQRTRSARQRPEPLPSLVTDEERAAHAAFIESLGEDAIWKKVS</sequence>
<evidence type="ECO:0000256" key="15">
    <source>
        <dbReference type="ARBA" id="ARBA00026073"/>
    </source>
</evidence>
<dbReference type="RefSeq" id="WP_035549752.1">
    <property type="nucleotide sequence ID" value="NZ_AWFH01000006.1"/>
</dbReference>
<dbReference type="Pfam" id="PF00929">
    <property type="entry name" value="RNase_T"/>
    <property type="match status" value="1"/>
</dbReference>
<feature type="active site" description="Proton acceptor" evidence="17">
    <location>
        <position position="156"/>
    </location>
</feature>
<keyword evidence="6 20" id="KW-0235">DNA replication</keyword>
<proteinExistence type="predicted"/>
<dbReference type="FunFam" id="3.30.420.10:FF:000012">
    <property type="entry name" value="DNA polymerase III subunit epsilon"/>
    <property type="match status" value="1"/>
</dbReference>
<dbReference type="SUPFAM" id="SSF53098">
    <property type="entry name" value="Ribonuclease H-like"/>
    <property type="match status" value="1"/>
</dbReference>
<dbReference type="EC" id="2.7.7.7" evidence="2 20"/>
<comment type="subunit">
    <text evidence="15 20">DNA polymerase III contains a core (composed of alpha, epsilon and theta chains) that associates with a tau subunit. This core dimerizes to form the POLIII' complex. PolIII' associates with the gamma complex (composed of gamma, delta, delta', psi and chi chains) and with the beta chain to form the complete DNA polymerase III complex.</text>
</comment>
<dbReference type="SMART" id="SM00479">
    <property type="entry name" value="EXOIII"/>
    <property type="match status" value="1"/>
</dbReference>
<evidence type="ECO:0000256" key="12">
    <source>
        <dbReference type="ARBA" id="ARBA00022932"/>
    </source>
</evidence>
<dbReference type="InterPro" id="IPR012337">
    <property type="entry name" value="RNaseH-like_sf"/>
</dbReference>
<name>A0A059E7K1_9PROT</name>
<reference evidence="23 26" key="2">
    <citation type="journal article" date="2018" name="Nat. Biotechnol.">
        <title>A standardized bacterial taxonomy based on genome phylogeny substantially revises the tree of life.</title>
        <authorList>
            <person name="Parks D.H."/>
            <person name="Chuvochina M."/>
            <person name="Waite D.W."/>
            <person name="Rinke C."/>
            <person name="Skarshewski A."/>
            <person name="Chaumeil P.A."/>
            <person name="Hugenholtz P."/>
        </authorList>
    </citation>
    <scope>NUCLEOTIDE SEQUENCE [LARGE SCALE GENOMIC DNA]</scope>
    <source>
        <strain evidence="23">UBA10378</strain>
    </source>
</reference>
<keyword evidence="25" id="KW-1185">Reference proteome</keyword>
<dbReference type="EMBL" id="DOGS01000002">
    <property type="protein sequence ID" value="HBQ47275.1"/>
    <property type="molecule type" value="Genomic_DNA"/>
</dbReference>
<evidence type="ECO:0000256" key="10">
    <source>
        <dbReference type="ARBA" id="ARBA00022839"/>
    </source>
</evidence>
<dbReference type="Gene3D" id="3.30.420.10">
    <property type="entry name" value="Ribonuclease H-like superfamily/Ribonuclease H"/>
    <property type="match status" value="1"/>
</dbReference>
<dbReference type="NCBIfam" id="TIGR00573">
    <property type="entry name" value="dnaq"/>
    <property type="match status" value="1"/>
</dbReference>
<comment type="function">
    <text evidence="14 20">DNA polymerase III is a complex, multichain enzyme responsible for most of the replicative synthesis in bacteria. The epsilon subunit contain the editing function and is a proofreading 3'-5' exonuclease.</text>
</comment>
<evidence type="ECO:0000256" key="5">
    <source>
        <dbReference type="ARBA" id="ARBA00022695"/>
    </source>
</evidence>
<evidence type="ECO:0000256" key="21">
    <source>
        <dbReference type="SAM" id="MobiDB-lite"/>
    </source>
</evidence>
<feature type="binding site" evidence="18">
    <location>
        <position position="11"/>
    </location>
    <ligand>
        <name>substrate</name>
    </ligand>
</feature>
<dbReference type="STRING" id="1280948.HY36_14865"/>
<protein>
    <recommendedName>
        <fullName evidence="3 20">DNA polymerase III subunit epsilon</fullName>
        <ecNumber evidence="2 20">2.7.7.7</ecNumber>
    </recommendedName>
</protein>
<evidence type="ECO:0000256" key="6">
    <source>
        <dbReference type="ARBA" id="ARBA00022705"/>
    </source>
</evidence>
<dbReference type="EMBL" id="AWFH01000006">
    <property type="protein sequence ID" value="KCZ63575.1"/>
    <property type="molecule type" value="Genomic_DNA"/>
</dbReference>
<keyword evidence="8 19" id="KW-0479">Metal-binding</keyword>
<evidence type="ECO:0000256" key="11">
    <source>
        <dbReference type="ARBA" id="ARBA00022842"/>
    </source>
</evidence>
<evidence type="ECO:0000256" key="4">
    <source>
        <dbReference type="ARBA" id="ARBA00022679"/>
    </source>
</evidence>
<evidence type="ECO:0000256" key="19">
    <source>
        <dbReference type="PIRSR" id="PIRSR606309-3"/>
    </source>
</evidence>
<feature type="binding site" evidence="18">
    <location>
        <position position="13"/>
    </location>
    <ligand>
        <name>substrate</name>
    </ligand>
</feature>
<dbReference type="InterPro" id="IPR006054">
    <property type="entry name" value="DnaQ"/>
</dbReference>
<dbReference type="GO" id="GO:0003887">
    <property type="term" value="F:DNA-directed DNA polymerase activity"/>
    <property type="evidence" value="ECO:0007669"/>
    <property type="project" value="UniProtKB-KW"/>
</dbReference>
<evidence type="ECO:0000256" key="20">
    <source>
        <dbReference type="RuleBase" id="RU364087"/>
    </source>
</evidence>
<feature type="binding site" evidence="19">
    <location>
        <position position="161"/>
    </location>
    <ligand>
        <name>a divalent metal cation</name>
        <dbReference type="ChEBI" id="CHEBI:60240"/>
        <label>1</label>
        <note>catalytic</note>
    </ligand>
</feature>
<dbReference type="OrthoDB" id="9804290at2"/>
<dbReference type="InterPro" id="IPR036397">
    <property type="entry name" value="RNaseH_sf"/>
</dbReference>
<evidence type="ECO:0000256" key="17">
    <source>
        <dbReference type="PIRSR" id="PIRSR606309-1"/>
    </source>
</evidence>
<dbReference type="Proteomes" id="UP000024547">
    <property type="component" value="Unassembled WGS sequence"/>
</dbReference>
<dbReference type="GO" id="GO:0008408">
    <property type="term" value="F:3'-5' exonuclease activity"/>
    <property type="evidence" value="ECO:0007669"/>
    <property type="project" value="TreeGrafter"/>
</dbReference>
<dbReference type="GO" id="GO:0046872">
    <property type="term" value="F:metal ion binding"/>
    <property type="evidence" value="ECO:0007669"/>
    <property type="project" value="UniProtKB-KW"/>
</dbReference>
<evidence type="ECO:0000256" key="14">
    <source>
        <dbReference type="ARBA" id="ARBA00025483"/>
    </source>
</evidence>
<dbReference type="AlphaFoldDB" id="A0A059E7K1"/>
<gene>
    <name evidence="20 23" type="primary">dnaQ</name>
    <name evidence="23" type="ORF">DD728_00055</name>
    <name evidence="24" type="ORF">HY36_14865</name>
</gene>
<evidence type="ECO:0000259" key="22">
    <source>
        <dbReference type="SMART" id="SM00479"/>
    </source>
</evidence>
<keyword evidence="10 20" id="KW-0269">Exonuclease</keyword>
<comment type="cofactor">
    <cofactor evidence="19">
        <name>Mg(2+)</name>
        <dbReference type="ChEBI" id="CHEBI:18420"/>
    </cofactor>
    <cofactor evidence="19">
        <name>Mn(2+)</name>
        <dbReference type="ChEBI" id="CHEBI:29035"/>
    </cofactor>
    <text evidence="19">Binds 2 divalent metal cations. Magnesium or manganese.</text>
</comment>
<evidence type="ECO:0000313" key="26">
    <source>
        <dbReference type="Proteomes" id="UP000263957"/>
    </source>
</evidence>
<dbReference type="PANTHER" id="PTHR30231:SF41">
    <property type="entry name" value="DNA POLYMERASE III SUBUNIT EPSILON"/>
    <property type="match status" value="1"/>
</dbReference>
<dbReference type="PANTHER" id="PTHR30231">
    <property type="entry name" value="DNA POLYMERASE III SUBUNIT EPSILON"/>
    <property type="match status" value="1"/>
</dbReference>
<evidence type="ECO:0000256" key="9">
    <source>
        <dbReference type="ARBA" id="ARBA00022801"/>
    </source>
</evidence>
<dbReference type="PATRIC" id="fig|1280948.3.peg.1208"/>
<feature type="binding site" evidence="18">
    <location>
        <position position="161"/>
    </location>
    <ligand>
        <name>substrate</name>
    </ligand>
</feature>
<comment type="cofactor">
    <cofactor evidence="1 20">
        <name>Mn(2+)</name>
        <dbReference type="ChEBI" id="CHEBI:29035"/>
    </cofactor>
</comment>
<evidence type="ECO:0000313" key="23">
    <source>
        <dbReference type="EMBL" id="HBQ47275.1"/>
    </source>
</evidence>
<evidence type="ECO:0000256" key="2">
    <source>
        <dbReference type="ARBA" id="ARBA00012417"/>
    </source>
</evidence>
<dbReference type="CDD" id="cd06131">
    <property type="entry name" value="DNA_pol_III_epsilon_Ecoli_like"/>
    <property type="match status" value="1"/>
</dbReference>
<evidence type="ECO:0000256" key="18">
    <source>
        <dbReference type="PIRSR" id="PIRSR606309-2"/>
    </source>
</evidence>
<keyword evidence="7 20" id="KW-0540">Nuclease</keyword>
<feature type="binding site" evidence="19">
    <location>
        <position position="13"/>
    </location>
    <ligand>
        <name>a divalent metal cation</name>
        <dbReference type="ChEBI" id="CHEBI:60240"/>
        <label>1</label>
        <note>catalytic</note>
    </ligand>
</feature>
<accession>A0A059E7K1</accession>
<evidence type="ECO:0000256" key="8">
    <source>
        <dbReference type="ARBA" id="ARBA00022723"/>
    </source>
</evidence>
<evidence type="ECO:0000256" key="1">
    <source>
        <dbReference type="ARBA" id="ARBA00001936"/>
    </source>
</evidence>
<dbReference type="GO" id="GO:0005829">
    <property type="term" value="C:cytosol"/>
    <property type="evidence" value="ECO:0007669"/>
    <property type="project" value="TreeGrafter"/>
</dbReference>
<evidence type="ECO:0000313" key="24">
    <source>
        <dbReference type="EMBL" id="KCZ63575.1"/>
    </source>
</evidence>
<keyword evidence="4 20" id="KW-0808">Transferase</keyword>
<dbReference type="Proteomes" id="UP000263957">
    <property type="component" value="Unassembled WGS sequence"/>
</dbReference>
<evidence type="ECO:0000256" key="16">
    <source>
        <dbReference type="ARBA" id="ARBA00049244"/>
    </source>
</evidence>
<dbReference type="InterPro" id="IPR013520">
    <property type="entry name" value="Ribonucl_H"/>
</dbReference>
<dbReference type="eggNOG" id="COG0847">
    <property type="taxonomic scope" value="Bacteria"/>
</dbReference>
<reference evidence="24 25" key="1">
    <citation type="journal article" date="2014" name="Antonie Van Leeuwenhoek">
        <title>Hyphomonas beringensis sp. nov. and Hyphomonas chukchiensis sp. nov., isolated from surface seawater of the Bering Sea and Chukchi Sea.</title>
        <authorList>
            <person name="Li C."/>
            <person name="Lai Q."/>
            <person name="Li G."/>
            <person name="Dong C."/>
            <person name="Wang J."/>
            <person name="Liao Y."/>
            <person name="Shao Z."/>
        </authorList>
    </citation>
    <scope>NUCLEOTIDE SEQUENCE [LARGE SCALE GENOMIC DNA]</scope>
    <source>
        <strain evidence="24 25">22II1-22F38</strain>
    </source>
</reference>
<feature type="domain" description="Exonuclease" evidence="22">
    <location>
        <begin position="6"/>
        <end position="178"/>
    </location>
</feature>
<keyword evidence="11 19" id="KW-0460">Magnesium</keyword>
<keyword evidence="5 20" id="KW-0548">Nucleotidyltransferase</keyword>
<evidence type="ECO:0000256" key="3">
    <source>
        <dbReference type="ARBA" id="ARBA00020352"/>
    </source>
</evidence>
<keyword evidence="12 20" id="KW-0239">DNA-directed DNA polymerase</keyword>
<evidence type="ECO:0000256" key="13">
    <source>
        <dbReference type="ARBA" id="ARBA00023211"/>
    </source>
</evidence>
<feature type="binding site" evidence="19">
    <location>
        <position position="11"/>
    </location>
    <ligand>
        <name>a divalent metal cation</name>
        <dbReference type="ChEBI" id="CHEBI:60240"/>
        <label>1</label>
        <note>catalytic</note>
    </ligand>
</feature>
<dbReference type="GO" id="GO:0003677">
    <property type="term" value="F:DNA binding"/>
    <property type="evidence" value="ECO:0007669"/>
    <property type="project" value="InterPro"/>
</dbReference>
<organism evidence="24 25">
    <name type="scientific">Hyphomonas atlantica</name>
    <dbReference type="NCBI Taxonomy" id="1280948"/>
    <lineage>
        <taxon>Bacteria</taxon>
        <taxon>Pseudomonadati</taxon>
        <taxon>Pseudomonadota</taxon>
        <taxon>Alphaproteobacteria</taxon>
        <taxon>Hyphomonadales</taxon>
        <taxon>Hyphomonadaceae</taxon>
        <taxon>Hyphomonas</taxon>
    </lineage>
</organism>
<comment type="catalytic activity">
    <reaction evidence="16 20">
        <text>DNA(n) + a 2'-deoxyribonucleoside 5'-triphosphate = DNA(n+1) + diphosphate</text>
        <dbReference type="Rhea" id="RHEA:22508"/>
        <dbReference type="Rhea" id="RHEA-COMP:17339"/>
        <dbReference type="Rhea" id="RHEA-COMP:17340"/>
        <dbReference type="ChEBI" id="CHEBI:33019"/>
        <dbReference type="ChEBI" id="CHEBI:61560"/>
        <dbReference type="ChEBI" id="CHEBI:173112"/>
        <dbReference type="EC" id="2.7.7.7"/>
    </reaction>
</comment>
<evidence type="ECO:0000313" key="25">
    <source>
        <dbReference type="Proteomes" id="UP000024547"/>
    </source>
</evidence>
<dbReference type="NCBIfam" id="NF004316">
    <property type="entry name" value="PRK05711.1"/>
    <property type="match status" value="1"/>
</dbReference>
<dbReference type="NCBIfam" id="TIGR01406">
    <property type="entry name" value="dnaQ_proteo"/>
    <property type="match status" value="1"/>
</dbReference>
<dbReference type="GO" id="GO:0045004">
    <property type="term" value="P:DNA replication proofreading"/>
    <property type="evidence" value="ECO:0007669"/>
    <property type="project" value="TreeGrafter"/>
</dbReference>